<evidence type="ECO:0000256" key="8">
    <source>
        <dbReference type="SAM" id="Phobius"/>
    </source>
</evidence>
<evidence type="ECO:0000313" key="10">
    <source>
        <dbReference type="EMBL" id="RDF10463.1"/>
    </source>
</evidence>
<feature type="transmembrane region" description="Helical" evidence="8">
    <location>
        <begin position="331"/>
        <end position="353"/>
    </location>
</feature>
<dbReference type="PIRSF" id="PIRSF004925">
    <property type="entry name" value="HcaT"/>
    <property type="match status" value="1"/>
</dbReference>
<dbReference type="GO" id="GO:0005886">
    <property type="term" value="C:plasma membrane"/>
    <property type="evidence" value="ECO:0007669"/>
    <property type="project" value="UniProtKB-SubCell"/>
</dbReference>
<evidence type="ECO:0000256" key="2">
    <source>
        <dbReference type="ARBA" id="ARBA00022448"/>
    </source>
</evidence>
<dbReference type="Pfam" id="PF12832">
    <property type="entry name" value="MFS_1_like"/>
    <property type="match status" value="1"/>
</dbReference>
<dbReference type="InterPro" id="IPR024989">
    <property type="entry name" value="MFS_assoc_dom"/>
</dbReference>
<feature type="transmembrane region" description="Helical" evidence="8">
    <location>
        <begin position="302"/>
        <end position="319"/>
    </location>
</feature>
<accession>A0A369ZNE4</accession>
<evidence type="ECO:0000256" key="1">
    <source>
        <dbReference type="ARBA" id="ARBA00004429"/>
    </source>
</evidence>
<keyword evidence="5 8" id="KW-0812">Transmembrane</keyword>
<feature type="transmembrane region" description="Helical" evidence="8">
    <location>
        <begin position="103"/>
        <end position="123"/>
    </location>
</feature>
<feature type="transmembrane region" description="Helical" evidence="8">
    <location>
        <begin position="239"/>
        <end position="259"/>
    </location>
</feature>
<feature type="transmembrane region" description="Helical" evidence="8">
    <location>
        <begin position="359"/>
        <end position="379"/>
    </location>
</feature>
<evidence type="ECO:0000256" key="4">
    <source>
        <dbReference type="ARBA" id="ARBA00022519"/>
    </source>
</evidence>
<organism evidence="10 11">
    <name type="scientific">Haemophilus paraphrohaemolyticus</name>
    <dbReference type="NCBI Taxonomy" id="736"/>
    <lineage>
        <taxon>Bacteria</taxon>
        <taxon>Pseudomonadati</taxon>
        <taxon>Pseudomonadota</taxon>
        <taxon>Gammaproteobacteria</taxon>
        <taxon>Pasteurellales</taxon>
        <taxon>Pasteurellaceae</taxon>
        <taxon>Haemophilus</taxon>
    </lineage>
</organism>
<proteinExistence type="predicted"/>
<dbReference type="GO" id="GO:0030395">
    <property type="term" value="F:lactose binding"/>
    <property type="evidence" value="ECO:0007669"/>
    <property type="project" value="TreeGrafter"/>
</dbReference>
<evidence type="ECO:0000313" key="11">
    <source>
        <dbReference type="Proteomes" id="UP000253945"/>
    </source>
</evidence>
<sequence>MMKLSPFNWASFNFFGYFCAYGVMLPFLPVWLKHYGYGAEMIGLIASVGYIFRFLGGVLASQRVKHVDHLIPTARGLTWLNLAVIPFIFLFADNIWLLFPLLMLFHAFNAGAIPIADSIASIWQQQVGLDYGKSRLFGSIAFVVGSLSCGYLVGFLGESSVLFIFAGFMLLLAFGQSLKPLIALQQNSEHHATNSPSSWEIFKEPTACRMLITVSLILGSHAAYYTYSTLYWSSLGISTEMISLLWGIAVVAEICMFFLAKRFLGKVKIRYLMMIAAAVTISRWILLANISDPTLFIFEQCLHSFSFAMTHFAMIRYISSQEVEKIAKLQGLYFGLSNCAIVAIFTFISGLLYQYNPSYMFILMAITVVPAFFLVPQVAPKIISKH</sequence>
<feature type="domain" description="Major facilitator superfamily associated" evidence="9">
    <location>
        <begin position="11"/>
        <end position="362"/>
    </location>
</feature>
<dbReference type="Proteomes" id="UP000253945">
    <property type="component" value="Unassembled WGS sequence"/>
</dbReference>
<dbReference type="SUPFAM" id="SSF103473">
    <property type="entry name" value="MFS general substrate transporter"/>
    <property type="match status" value="1"/>
</dbReference>
<name>A0A369ZNE4_9PAST</name>
<dbReference type="EMBL" id="QEQF01000004">
    <property type="protein sequence ID" value="RDF10463.1"/>
    <property type="molecule type" value="Genomic_DNA"/>
</dbReference>
<reference evidence="10 11" key="1">
    <citation type="submission" date="2018-05" db="EMBL/GenBank/DDBJ databases">
        <title>Draft Genome Sequences for a Diverse set of 7 Haemophilus Species.</title>
        <authorList>
            <person name="Nichols M."/>
            <person name="Topaz N."/>
            <person name="Wang X."/>
            <person name="Wang X."/>
            <person name="Boxrud D."/>
        </authorList>
    </citation>
    <scope>NUCLEOTIDE SEQUENCE [LARGE SCALE GENOMIC DNA]</scope>
    <source>
        <strain evidence="10 11">C2014016342</strain>
    </source>
</reference>
<dbReference type="AlphaFoldDB" id="A0A369ZNE4"/>
<feature type="transmembrane region" description="Helical" evidence="8">
    <location>
        <begin position="135"/>
        <end position="154"/>
    </location>
</feature>
<keyword evidence="11" id="KW-1185">Reference proteome</keyword>
<keyword evidence="6 8" id="KW-1133">Transmembrane helix</keyword>
<keyword evidence="7 8" id="KW-0472">Membrane</keyword>
<keyword evidence="3" id="KW-1003">Cell membrane</keyword>
<evidence type="ECO:0000256" key="6">
    <source>
        <dbReference type="ARBA" id="ARBA00022989"/>
    </source>
</evidence>
<feature type="transmembrane region" description="Helical" evidence="8">
    <location>
        <begin position="160"/>
        <end position="178"/>
    </location>
</feature>
<evidence type="ECO:0000256" key="7">
    <source>
        <dbReference type="ARBA" id="ARBA00023136"/>
    </source>
</evidence>
<dbReference type="PANTHER" id="PTHR23522">
    <property type="entry name" value="BLL5896 PROTEIN"/>
    <property type="match status" value="1"/>
</dbReference>
<protein>
    <submittedName>
        <fullName evidence="10">3-phenylpropionate MFS transporter</fullName>
    </submittedName>
</protein>
<dbReference type="NCBIfam" id="NF008346">
    <property type="entry name" value="PRK11128.1"/>
    <property type="match status" value="1"/>
</dbReference>
<dbReference type="GO" id="GO:0015528">
    <property type="term" value="F:lactose:proton symporter activity"/>
    <property type="evidence" value="ECO:0007669"/>
    <property type="project" value="TreeGrafter"/>
</dbReference>
<feature type="transmembrane region" description="Helical" evidence="8">
    <location>
        <begin position="77"/>
        <end position="97"/>
    </location>
</feature>
<feature type="transmembrane region" description="Helical" evidence="8">
    <location>
        <begin position="207"/>
        <end position="227"/>
    </location>
</feature>
<comment type="subcellular location">
    <subcellularLocation>
        <location evidence="1">Cell inner membrane</location>
        <topology evidence="1">Multi-pass membrane protein</topology>
    </subcellularLocation>
</comment>
<dbReference type="InterPro" id="IPR026032">
    <property type="entry name" value="HcaT-like"/>
</dbReference>
<evidence type="ECO:0000256" key="5">
    <source>
        <dbReference type="ARBA" id="ARBA00022692"/>
    </source>
</evidence>
<feature type="transmembrane region" description="Helical" evidence="8">
    <location>
        <begin position="37"/>
        <end position="56"/>
    </location>
</feature>
<gene>
    <name evidence="10" type="ORF">DPV92_05560</name>
</gene>
<feature type="transmembrane region" description="Helical" evidence="8">
    <location>
        <begin position="12"/>
        <end position="31"/>
    </location>
</feature>
<evidence type="ECO:0000256" key="3">
    <source>
        <dbReference type="ARBA" id="ARBA00022475"/>
    </source>
</evidence>
<dbReference type="PANTHER" id="PTHR23522:SF10">
    <property type="entry name" value="3-PHENYLPROPIONIC ACID TRANSPORTER-RELATED"/>
    <property type="match status" value="1"/>
</dbReference>
<evidence type="ECO:0000259" key="9">
    <source>
        <dbReference type="Pfam" id="PF12832"/>
    </source>
</evidence>
<dbReference type="Gene3D" id="1.20.1250.20">
    <property type="entry name" value="MFS general substrate transporter like domains"/>
    <property type="match status" value="2"/>
</dbReference>
<dbReference type="InterPro" id="IPR036259">
    <property type="entry name" value="MFS_trans_sf"/>
</dbReference>
<feature type="transmembrane region" description="Helical" evidence="8">
    <location>
        <begin position="271"/>
        <end position="290"/>
    </location>
</feature>
<dbReference type="STRING" id="736.B0184_00095"/>
<dbReference type="RefSeq" id="WP_111354031.1">
    <property type="nucleotide sequence ID" value="NZ_QEQF01000004.1"/>
</dbReference>
<keyword evidence="2" id="KW-0813">Transport</keyword>
<dbReference type="NCBIfam" id="NF037955">
    <property type="entry name" value="mfs"/>
    <property type="match status" value="1"/>
</dbReference>
<comment type="caution">
    <text evidence="10">The sequence shown here is derived from an EMBL/GenBank/DDBJ whole genome shotgun (WGS) entry which is preliminary data.</text>
</comment>
<keyword evidence="4" id="KW-0997">Cell inner membrane</keyword>